<dbReference type="RefSeq" id="WP_052437676.1">
    <property type="nucleotide sequence ID" value="NZ_BCSU01000011.1"/>
</dbReference>
<evidence type="ECO:0008006" key="3">
    <source>
        <dbReference type="Google" id="ProtNLM"/>
    </source>
</evidence>
<evidence type="ECO:0000313" key="2">
    <source>
        <dbReference type="Proteomes" id="UP000031524"/>
    </source>
</evidence>
<accession>A0A0B5D065</accession>
<sequence length="109" mass="11580">MSTQITRPASSRPDRTVADRLAARLRGIPGVAGLHPGRFGEVALLYPRHRVVGLRHTPEVLEVHLVVDLSAARPLAEVAAEVRGVVTQELADAPPHLDIVFADATGGTP</sequence>
<gene>
    <name evidence="1" type="ORF">B842_01750</name>
</gene>
<dbReference type="HOGENOM" id="CLU_160020_1_0_11"/>
<name>A0A0B5D065_9CORY</name>
<proteinExistence type="predicted"/>
<dbReference type="KEGG" id="chm:B842_01750"/>
<dbReference type="Proteomes" id="UP000031524">
    <property type="component" value="Chromosome"/>
</dbReference>
<keyword evidence="2" id="KW-1185">Reference proteome</keyword>
<protein>
    <recommendedName>
        <fullName evidence="3">Asp23/Gls24 family envelope stress response protein</fullName>
    </recommendedName>
</protein>
<evidence type="ECO:0000313" key="1">
    <source>
        <dbReference type="EMBL" id="AJE32205.1"/>
    </source>
</evidence>
<dbReference type="EMBL" id="CP005286">
    <property type="protein sequence ID" value="AJE32205.1"/>
    <property type="molecule type" value="Genomic_DNA"/>
</dbReference>
<organism evidence="1 2">
    <name type="scientific">Corynebacterium humireducens NBRC 106098 = DSM 45392</name>
    <dbReference type="NCBI Taxonomy" id="1223515"/>
    <lineage>
        <taxon>Bacteria</taxon>
        <taxon>Bacillati</taxon>
        <taxon>Actinomycetota</taxon>
        <taxon>Actinomycetes</taxon>
        <taxon>Mycobacteriales</taxon>
        <taxon>Corynebacteriaceae</taxon>
        <taxon>Corynebacterium</taxon>
    </lineage>
</organism>
<dbReference type="STRING" id="1223515.B842_01750"/>
<reference evidence="1 2" key="1">
    <citation type="submission" date="2013-04" db="EMBL/GenBank/DDBJ databases">
        <title>Complete genome sequence of Corynebacterium humireducens DSM 45392(T), isolated from a wastewater-fed microbial fuel cell.</title>
        <authorList>
            <person name="Ruckert C."/>
            <person name="Albersmeier A."/>
            <person name="Kalinowski J."/>
        </authorList>
    </citation>
    <scope>NUCLEOTIDE SEQUENCE [LARGE SCALE GENOMIC DNA]</scope>
    <source>
        <strain evidence="2">MFC-5</strain>
    </source>
</reference>
<dbReference type="AlphaFoldDB" id="A0A0B5D065"/>